<dbReference type="RefSeq" id="WP_172992255.1">
    <property type="nucleotide sequence ID" value="NZ_AP021861.1"/>
</dbReference>
<evidence type="ECO:0000313" key="2">
    <source>
        <dbReference type="Proteomes" id="UP000326837"/>
    </source>
</evidence>
<gene>
    <name evidence="1" type="ORF">PLANPX_5114</name>
</gene>
<dbReference type="NCBIfam" id="TIGR03122">
    <property type="entry name" value="one_C_dehyd_C"/>
    <property type="match status" value="1"/>
</dbReference>
<dbReference type="KEGG" id="lpav:PLANPX_5114"/>
<reference evidence="2" key="1">
    <citation type="submission" date="2019-10" db="EMBL/GenBank/DDBJ databases">
        <title>Lacipirellula parvula gen. nov., sp. nov., representing a lineage of planctomycetes widespread in freshwater anoxic habitats, and description of the family Lacipirellulaceae.</title>
        <authorList>
            <person name="Dedysh S.N."/>
            <person name="Kulichevskaya I.S."/>
            <person name="Beletsky A.V."/>
            <person name="Rakitin A.L."/>
            <person name="Mardanov A.V."/>
            <person name="Ivanova A.A."/>
            <person name="Saltykova V.X."/>
            <person name="Rijpstra W.I.C."/>
            <person name="Sinninghe Damste J.S."/>
            <person name="Ravin N.V."/>
        </authorList>
    </citation>
    <scope>NUCLEOTIDE SEQUENCE [LARGE SCALE GENOMIC DNA]</scope>
    <source>
        <strain evidence="2">PX69</strain>
    </source>
</reference>
<sequence length="271" mass="28134">MTLRLTNLTDDQIPIECDGLAPAAFAGQSRDALLRHSLLHGNRRRPLGELFRVEGDPAGDHWTFAGECRNLHGLGTGLTAGTLTVEGSIGPRAGQQMQGGRLEIRGNAGDWLGAEMRGGLIRVHGNAGSHVSAATAGAKRGMSGGTILIDGNAGSEVGLRMRRGLIAIAGSAGANLGYQMLAGTILVFGGCDGAPGTAMRRGTIGVFGSPRPAPLPTFKSGYRGPLPMLRLLESQLAAESFAVDRLPQLAAAVELFHGDFLHSGRGELLLS</sequence>
<dbReference type="GO" id="GO:0015948">
    <property type="term" value="P:methanogenesis"/>
    <property type="evidence" value="ECO:0007669"/>
    <property type="project" value="InterPro"/>
</dbReference>
<dbReference type="EMBL" id="AP021861">
    <property type="protein sequence ID" value="BBO35502.1"/>
    <property type="molecule type" value="Genomic_DNA"/>
</dbReference>
<accession>A0A5K7XHI2</accession>
<dbReference type="AlphaFoldDB" id="A0A5K7XHI2"/>
<dbReference type="GO" id="GO:0046914">
    <property type="term" value="F:transition metal ion binding"/>
    <property type="evidence" value="ECO:0007669"/>
    <property type="project" value="InterPro"/>
</dbReference>
<dbReference type="SUPFAM" id="SSF69336">
    <property type="entry name" value="Alpha subunit of glutamate synthase, C-terminal domain"/>
    <property type="match status" value="1"/>
</dbReference>
<name>A0A5K7XHI2_9BACT</name>
<dbReference type="PANTHER" id="PTHR39673:SF5">
    <property type="entry name" value="TUNGSTEN-CONTAINING FORMYLMETHANOFURAN DEHYDROGENASE 2 SUBUNIT C"/>
    <property type="match status" value="1"/>
</dbReference>
<evidence type="ECO:0000313" key="1">
    <source>
        <dbReference type="EMBL" id="BBO35502.1"/>
    </source>
</evidence>
<dbReference type="GO" id="GO:0018493">
    <property type="term" value="F:formylmethanofuran dehydrogenase activity"/>
    <property type="evidence" value="ECO:0007669"/>
    <property type="project" value="InterPro"/>
</dbReference>
<organism evidence="1 2">
    <name type="scientific">Lacipirellula parvula</name>
    <dbReference type="NCBI Taxonomy" id="2650471"/>
    <lineage>
        <taxon>Bacteria</taxon>
        <taxon>Pseudomonadati</taxon>
        <taxon>Planctomycetota</taxon>
        <taxon>Planctomycetia</taxon>
        <taxon>Pirellulales</taxon>
        <taxon>Lacipirellulaceae</taxon>
        <taxon>Lacipirellula</taxon>
    </lineage>
</organism>
<dbReference type="InterPro" id="IPR036485">
    <property type="entry name" value="Glu_synth_asu_C_sf"/>
</dbReference>
<dbReference type="Proteomes" id="UP000326837">
    <property type="component" value="Chromosome"/>
</dbReference>
<dbReference type="InterPro" id="IPR017550">
    <property type="entry name" value="Formylmethanofuran_DH_suC"/>
</dbReference>
<proteinExistence type="predicted"/>
<keyword evidence="2" id="KW-1185">Reference proteome</keyword>
<dbReference type="Gene3D" id="2.160.20.60">
    <property type="entry name" value="Glutamate synthase, alpha subunit, C-terminal domain"/>
    <property type="match status" value="1"/>
</dbReference>
<dbReference type="PANTHER" id="PTHR39673">
    <property type="entry name" value="TUNGSTEN FORMYLMETHANOFURAN DEHYDROGENASE, SUBUNIT C (FWDC)"/>
    <property type="match status" value="1"/>
</dbReference>
<protein>
    <submittedName>
        <fullName evidence="1">Uncharacterized protein</fullName>
    </submittedName>
</protein>